<dbReference type="RefSeq" id="WP_108825547.1">
    <property type="nucleotide sequence ID" value="NZ_CP023004.1"/>
</dbReference>
<dbReference type="Proteomes" id="UP000244896">
    <property type="component" value="Chromosome"/>
</dbReference>
<keyword evidence="2" id="KW-1185">Reference proteome</keyword>
<evidence type="ECO:0000313" key="2">
    <source>
        <dbReference type="Proteomes" id="UP000244896"/>
    </source>
</evidence>
<reference evidence="1 2" key="1">
    <citation type="journal article" date="2018" name="Syst. Appl. Microbiol.">
        <title>Ereboglobus luteus gen. nov. sp. nov. from cockroach guts, and new insights into the oxygen relationship of the genera Opitutus and Didymococcus (Verrucomicrobia: Opitutaceae).</title>
        <authorList>
            <person name="Tegtmeier D."/>
            <person name="Belitz A."/>
            <person name="Radek R."/>
            <person name="Heimerl T."/>
            <person name="Brune A."/>
        </authorList>
    </citation>
    <scope>NUCLEOTIDE SEQUENCE [LARGE SCALE GENOMIC DNA]</scope>
    <source>
        <strain evidence="1 2">Ho45</strain>
    </source>
</reference>
<dbReference type="OrthoDB" id="189516at2"/>
<dbReference type="KEGG" id="elut:CKA38_11145"/>
<gene>
    <name evidence="1" type="ORF">CKA38_11145</name>
</gene>
<name>A0A2U8E4E2_9BACT</name>
<organism evidence="1 2">
    <name type="scientific">Ereboglobus luteus</name>
    <dbReference type="NCBI Taxonomy" id="1796921"/>
    <lineage>
        <taxon>Bacteria</taxon>
        <taxon>Pseudomonadati</taxon>
        <taxon>Verrucomicrobiota</taxon>
        <taxon>Opitutia</taxon>
        <taxon>Opitutales</taxon>
        <taxon>Opitutaceae</taxon>
        <taxon>Ereboglobus</taxon>
    </lineage>
</organism>
<dbReference type="AlphaFoldDB" id="A0A2U8E4E2"/>
<dbReference type="EMBL" id="CP023004">
    <property type="protein sequence ID" value="AWI09733.1"/>
    <property type="molecule type" value="Genomic_DNA"/>
</dbReference>
<proteinExistence type="predicted"/>
<accession>A0A2U8E4E2</accession>
<sequence length="613" mass="67720">MDPLCIKSIHGIGFILGLALVLSLAVHTSASAQRGLNIKAAPDGEIVELPRYTVTDSRILPPPESWRHATLPGYEILSNASSRATRRFLEDFQQLQKAVQIVWPTLVDNKINIPTLIIICGKGNSFAPFAEKAKEAGVFITPTSLFVEDRERGAIVIDFFLQEMTESGVFSSLNDPSLAGMFGDSVDEPVGILAEETTNGSSASGIDPYQEFYRQYARFLMRRANNNKPIPPWLEEGLSRLFATLDVRKKAIEFGRVEYFGGGKIFSMGAMAGDGAAEREAFTPVFVAFGHLDSLSEIIDYDPEGDMPRPSDWGDASFAFVHMCLYGHKKKYQKAFLTFSRRAMTGPVTEDDFKECFGRTYKQMTMMLRGYVDASDHGSILFKAKKGTDGLGDPPPIEIREATQAEIGRIKGEALRLANNMEASREAFIIPYLRQERDAGLLASLGLLESLEQRDARARKFLEAAAKENVVRPRAYVELARLRLNEALAAPAGANGRLSAAQTASVLDPLFTARNQPPPMEDVYSLIGYTWMCSDATPKESHLEVLLEGALIFPRSARIMHHAATLYALHGSNKTLAKSLVDMGVRISPDQETRESFESLRGRLEQEHVQAAN</sequence>
<protein>
    <recommendedName>
        <fullName evidence="3">DUF1570 domain-containing protein</fullName>
    </recommendedName>
</protein>
<evidence type="ECO:0008006" key="3">
    <source>
        <dbReference type="Google" id="ProtNLM"/>
    </source>
</evidence>
<evidence type="ECO:0000313" key="1">
    <source>
        <dbReference type="EMBL" id="AWI09733.1"/>
    </source>
</evidence>